<gene>
    <name evidence="1" type="ORF">SDC9_176485</name>
</gene>
<name>A0A645GQ73_9ZZZZ</name>
<organism evidence="1">
    <name type="scientific">bioreactor metagenome</name>
    <dbReference type="NCBI Taxonomy" id="1076179"/>
    <lineage>
        <taxon>unclassified sequences</taxon>
        <taxon>metagenomes</taxon>
        <taxon>ecological metagenomes</taxon>
    </lineage>
</organism>
<evidence type="ECO:0000313" key="1">
    <source>
        <dbReference type="EMBL" id="MPN29037.1"/>
    </source>
</evidence>
<dbReference type="AlphaFoldDB" id="A0A645GQ73"/>
<dbReference type="EMBL" id="VSSQ01079554">
    <property type="protein sequence ID" value="MPN29037.1"/>
    <property type="molecule type" value="Genomic_DNA"/>
</dbReference>
<sequence length="142" mass="15039">MVPWRSSAALFRSYSRSAFSSCTFASSSVSRSSRMAAIDFFSFSQRPRSSASWLLSSASSASSASRRLTEAASVSFFNPVISISIRMALRSISSISTGELSISVRSTAAASSTRSIALSGRKRSAMYLSESTAAATNALSCR</sequence>
<accession>A0A645GQ73</accession>
<protein>
    <submittedName>
        <fullName evidence="1">Uncharacterized protein</fullName>
    </submittedName>
</protein>
<comment type="caution">
    <text evidence="1">The sequence shown here is derived from an EMBL/GenBank/DDBJ whole genome shotgun (WGS) entry which is preliminary data.</text>
</comment>
<reference evidence="1" key="1">
    <citation type="submission" date="2019-08" db="EMBL/GenBank/DDBJ databases">
        <authorList>
            <person name="Kucharzyk K."/>
            <person name="Murdoch R.W."/>
            <person name="Higgins S."/>
            <person name="Loffler F."/>
        </authorList>
    </citation>
    <scope>NUCLEOTIDE SEQUENCE</scope>
</reference>
<proteinExistence type="predicted"/>